<gene>
    <name evidence="1" type="ORF">BTI247_56360</name>
</gene>
<evidence type="ECO:0000313" key="2">
    <source>
        <dbReference type="Proteomes" id="UP000192743"/>
    </source>
</evidence>
<protein>
    <submittedName>
        <fullName evidence="1">Uncharacterized protein</fullName>
    </submittedName>
</protein>
<evidence type="ECO:0000313" key="1">
    <source>
        <dbReference type="EMBL" id="AOM13972.1"/>
    </source>
</evidence>
<dbReference type="EMBL" id="CP015250">
    <property type="protein sequence ID" value="AOM13972.1"/>
    <property type="molecule type" value="Genomic_DNA"/>
</dbReference>
<accession>A0A9W3XBP4</accession>
<reference evidence="1 2" key="1">
    <citation type="submission" date="2016-02" db="EMBL/GenBank/DDBJ databases">
        <title>Comparative analysis of three nematocidal Bacillus thuringiensis strains.</title>
        <authorList>
            <person name="Hollensteiner J."/>
            <person name="Kloesener M."/>
            <person name="Bunk B."/>
            <person name="Sproeer C."/>
            <person name="Rosenstiel P."/>
            <person name="Schulte-Iserlohe R."/>
            <person name="Schulenburg H."/>
            <person name="Liesegang H."/>
        </authorList>
    </citation>
    <scope>NUCLEOTIDE SEQUENCE [LARGE SCALE GENOMIC DNA]</scope>
    <source>
        <strain evidence="1 2">Bt18247</strain>
    </source>
</reference>
<name>A0A9W3XBP4_BACTU</name>
<sequence length="29" mass="3310">MVITKKVKSQQKFVGFLLFSENSLSSYTV</sequence>
<proteinExistence type="predicted"/>
<organism evidence="1 2">
    <name type="scientific">Bacillus thuringiensis Bt18247</name>
    <dbReference type="NCBI Taxonomy" id="1423143"/>
    <lineage>
        <taxon>Bacteria</taxon>
        <taxon>Bacillati</taxon>
        <taxon>Bacillota</taxon>
        <taxon>Bacilli</taxon>
        <taxon>Bacillales</taxon>
        <taxon>Bacillaceae</taxon>
        <taxon>Bacillus</taxon>
        <taxon>Bacillus cereus group</taxon>
    </lineage>
</organism>
<dbReference type="AlphaFoldDB" id="A0A9W3XBP4"/>
<dbReference type="Proteomes" id="UP000192743">
    <property type="component" value="Chromosome"/>
</dbReference>